<dbReference type="Pfam" id="PF03454">
    <property type="entry name" value="MoeA_C"/>
    <property type="match status" value="1"/>
</dbReference>
<dbReference type="PANTHER" id="PTHR10192">
    <property type="entry name" value="MOLYBDOPTERIN BIOSYNTHESIS PROTEIN"/>
    <property type="match status" value="1"/>
</dbReference>
<dbReference type="EnsemblBacteria" id="ABM80005">
    <property type="protein sequence ID" value="ABM80005"/>
    <property type="gene ID" value="Hbut_0130"/>
</dbReference>
<proteinExistence type="predicted"/>
<dbReference type="Gene3D" id="2.40.340.10">
    <property type="entry name" value="MoeA, C-terminal, domain IV"/>
    <property type="match status" value="1"/>
</dbReference>
<dbReference type="GO" id="GO:0006777">
    <property type="term" value="P:Mo-molybdopterin cofactor biosynthetic process"/>
    <property type="evidence" value="ECO:0007669"/>
    <property type="project" value="UniProtKB-KW"/>
</dbReference>
<keyword evidence="2" id="KW-0501">Molybdenum cofactor biosynthesis</keyword>
<dbReference type="Proteomes" id="UP000002593">
    <property type="component" value="Chromosome"/>
</dbReference>
<protein>
    <submittedName>
        <fullName evidence="4">Molybdopterin biosynthesis protein</fullName>
    </submittedName>
</protein>
<dbReference type="KEGG" id="hbu:Hbut_0130"/>
<dbReference type="EMBL" id="CP000493">
    <property type="protein sequence ID" value="ABM80005.1"/>
    <property type="molecule type" value="Genomic_DNA"/>
</dbReference>
<dbReference type="SMART" id="SM00852">
    <property type="entry name" value="MoCF_biosynth"/>
    <property type="match status" value="1"/>
</dbReference>
<dbReference type="Gene3D" id="3.90.105.10">
    <property type="entry name" value="Molybdopterin biosynthesis moea protein, domain 2"/>
    <property type="match status" value="1"/>
</dbReference>
<comment type="pathway">
    <text evidence="1">Cofactor biosynthesis; molybdopterin biosynthesis.</text>
</comment>
<reference evidence="4 5" key="1">
    <citation type="journal article" date="2007" name="Archaea">
        <title>The genome of Hyperthermus butylicus: a sulfur-reducing, peptide fermenting, neutrophilic Crenarchaeote growing up to 108 degrees C.</title>
        <authorList>
            <person name="Brugger K."/>
            <person name="Chen L."/>
            <person name="Stark M."/>
            <person name="Zibat A."/>
            <person name="Redder P."/>
            <person name="Ruepp A."/>
            <person name="Awayez M."/>
            <person name="She Q."/>
            <person name="Garrett R.A."/>
            <person name="Klenk H.P."/>
        </authorList>
    </citation>
    <scope>NUCLEOTIDE SEQUENCE [LARGE SCALE GENOMIC DNA]</scope>
    <source>
        <strain evidence="5">DSM 5456 / JCM 9403 / PLM1-5</strain>
    </source>
</reference>
<evidence type="ECO:0000256" key="1">
    <source>
        <dbReference type="ARBA" id="ARBA00005046"/>
    </source>
</evidence>
<gene>
    <name evidence="4" type="ordered locus">Hbut_0130</name>
</gene>
<evidence type="ECO:0000259" key="3">
    <source>
        <dbReference type="SMART" id="SM00852"/>
    </source>
</evidence>
<accession>A2BJ44</accession>
<dbReference type="InterPro" id="IPR038987">
    <property type="entry name" value="MoeA-like"/>
</dbReference>
<dbReference type="InterPro" id="IPR005110">
    <property type="entry name" value="MoeA_linker/N"/>
</dbReference>
<dbReference type="Pfam" id="PF03453">
    <property type="entry name" value="MoeA_N"/>
    <property type="match status" value="1"/>
</dbReference>
<dbReference type="Pfam" id="PF00994">
    <property type="entry name" value="MoCF_biosynth"/>
    <property type="match status" value="1"/>
</dbReference>
<name>A2BJ44_HYPBU</name>
<dbReference type="GO" id="GO:0061599">
    <property type="term" value="F:molybdopterin molybdotransferase activity"/>
    <property type="evidence" value="ECO:0007669"/>
    <property type="project" value="TreeGrafter"/>
</dbReference>
<dbReference type="RefSeq" id="WP_011821322.1">
    <property type="nucleotide sequence ID" value="NC_008818.1"/>
</dbReference>
<dbReference type="SUPFAM" id="SSF63882">
    <property type="entry name" value="MoeA N-terminal region -like"/>
    <property type="match status" value="1"/>
</dbReference>
<dbReference type="SUPFAM" id="SSF53218">
    <property type="entry name" value="Molybdenum cofactor biosynthesis proteins"/>
    <property type="match status" value="1"/>
</dbReference>
<dbReference type="OrthoDB" id="31371at2157"/>
<dbReference type="InterPro" id="IPR001453">
    <property type="entry name" value="MoaB/Mog_dom"/>
</dbReference>
<dbReference type="InterPro" id="IPR005111">
    <property type="entry name" value="MoeA_C_domain_IV"/>
</dbReference>
<dbReference type="InterPro" id="IPR036425">
    <property type="entry name" value="MoaB/Mog-like_dom_sf"/>
</dbReference>
<dbReference type="InterPro" id="IPR036135">
    <property type="entry name" value="MoeA_linker/N_sf"/>
</dbReference>
<dbReference type="GeneID" id="4781340"/>
<dbReference type="GO" id="GO:0005737">
    <property type="term" value="C:cytoplasm"/>
    <property type="evidence" value="ECO:0007669"/>
    <property type="project" value="TreeGrafter"/>
</dbReference>
<dbReference type="AlphaFoldDB" id="A2BJ44"/>
<dbReference type="Gene3D" id="3.40.980.10">
    <property type="entry name" value="MoaB/Mog-like domain"/>
    <property type="match status" value="1"/>
</dbReference>
<organism evidence="4 5">
    <name type="scientific">Hyperthermus butylicus (strain DSM 5456 / JCM 9403 / PLM1-5)</name>
    <dbReference type="NCBI Taxonomy" id="415426"/>
    <lineage>
        <taxon>Archaea</taxon>
        <taxon>Thermoproteota</taxon>
        <taxon>Thermoprotei</taxon>
        <taxon>Desulfurococcales</taxon>
        <taxon>Pyrodictiaceae</taxon>
        <taxon>Hyperthermus</taxon>
    </lineage>
</organism>
<dbReference type="STRING" id="415426.Hbut_0130"/>
<dbReference type="eggNOG" id="arCOG00216">
    <property type="taxonomic scope" value="Archaea"/>
</dbReference>
<dbReference type="InterPro" id="IPR036688">
    <property type="entry name" value="MoeA_C_domain_IV_sf"/>
</dbReference>
<dbReference type="CDD" id="cd00887">
    <property type="entry name" value="MoeA"/>
    <property type="match status" value="1"/>
</dbReference>
<sequence>MQKVPRYLEKLTPVEEAVKAIMEAVKPVAEEELVDTWTAVGRVLSRDVVAAYDFPPRPRSAYDGYAVRSGDTPGRLRLLGEATIGRVDVEYRVEPGTAVYVSTGAYLPDGADTVVPEEKARRENGYIIVEKHYPPGKNLDPVGAYARRGQVLLPKGYVVTMLDAVGLLDVAVTRIYVYRRVRLAMILTGNEIFELRNPMEAEERVLRGEVVESTGRLIEWAIRRYTPWVEVLGRVLLPDDVDTIAWYVTRQFRNADVIVMTGGSGPSTVDTFYQLAERLGGRVLFRGLYVKGGRPTSALKLDKGPLLIVLSGHPISALHGFVRVLYPVLKYLGNVVRAAEPPAFAYAVLEEGGEYKRPQPVKVKLILRDGVLYAKPLPGERQLSSVTVSNVEADGIALVEGRRYNAGERVPVIVYREPSTG</sequence>
<evidence type="ECO:0000256" key="2">
    <source>
        <dbReference type="ARBA" id="ARBA00023150"/>
    </source>
</evidence>
<dbReference type="Gene3D" id="2.170.190.11">
    <property type="entry name" value="Molybdopterin biosynthesis moea protein, domain 3"/>
    <property type="match status" value="1"/>
</dbReference>
<dbReference type="HOGENOM" id="CLU_010186_7_2_2"/>
<keyword evidence="5" id="KW-1185">Reference proteome</keyword>
<feature type="domain" description="MoaB/Mog" evidence="3">
    <location>
        <begin position="184"/>
        <end position="331"/>
    </location>
</feature>
<evidence type="ECO:0000313" key="5">
    <source>
        <dbReference type="Proteomes" id="UP000002593"/>
    </source>
</evidence>
<dbReference type="PANTHER" id="PTHR10192:SF19">
    <property type="entry name" value="MOLYBDOPTERIN BIOSYNTHESIS PROTEIN MJ0666-RELATED"/>
    <property type="match status" value="1"/>
</dbReference>
<evidence type="ECO:0000313" key="4">
    <source>
        <dbReference type="EMBL" id="ABM80005.1"/>
    </source>
</evidence>